<dbReference type="InterPro" id="IPR044862">
    <property type="entry name" value="Pro_4_hyd_alph_FE2OG_OXY"/>
</dbReference>
<dbReference type="GO" id="GO:0005506">
    <property type="term" value="F:iron ion binding"/>
    <property type="evidence" value="ECO:0007669"/>
    <property type="project" value="UniProtKB-UniRule"/>
</dbReference>
<dbReference type="InterPro" id="IPR041097">
    <property type="entry name" value="PKHD_C"/>
</dbReference>
<sequence>MLIHVPGVLTPEQVAHCREVLNSTEWVDGRVTAGVQSAIAKNNLQVPEDAPQAQALGQIILQALGANPTFNAAALPLRVFPPLFNRYDEGMGFTAHVDNTIRYIAGARQRMRTDVSSTLFLSEPGDYDGGELVIEDSYGEQRVKLAAGDMALYPADSLHRVEPVTRGSRWAAFFWTQSMVRDDSERALLYNFDRSITLARAELGDGHPAVLGITSTYHNLLRKWAEL</sequence>
<dbReference type="GO" id="GO:0016706">
    <property type="term" value="F:2-oxoglutarate-dependent dioxygenase activity"/>
    <property type="evidence" value="ECO:0007669"/>
    <property type="project" value="UniProtKB-UniRule"/>
</dbReference>
<comment type="cofactor">
    <cofactor evidence="7">
        <name>Fe(2+)</name>
        <dbReference type="ChEBI" id="CHEBI:29033"/>
    </cofactor>
    <text evidence="7">Binds 1 Fe(2+) ion per subunit.</text>
</comment>
<feature type="binding site" evidence="7">
    <location>
        <position position="96"/>
    </location>
    <ligand>
        <name>Fe cation</name>
        <dbReference type="ChEBI" id="CHEBI:24875"/>
    </ligand>
</feature>
<reference evidence="9" key="2">
    <citation type="submission" date="2020-09" db="EMBL/GenBank/DDBJ databases">
        <authorList>
            <person name="Sun Q."/>
            <person name="Zhou Y."/>
        </authorList>
    </citation>
    <scope>NUCLEOTIDE SEQUENCE</scope>
    <source>
        <strain evidence="9">CGMCC 1.15095</strain>
    </source>
</reference>
<dbReference type="GO" id="GO:0031418">
    <property type="term" value="F:L-ascorbic acid binding"/>
    <property type="evidence" value="ECO:0007669"/>
    <property type="project" value="UniProtKB-KW"/>
</dbReference>
<evidence type="ECO:0000256" key="2">
    <source>
        <dbReference type="ARBA" id="ARBA00022723"/>
    </source>
</evidence>
<proteinExistence type="inferred from homology"/>
<organism evidence="9 10">
    <name type="scientific">Novosphingobium endophyticum</name>
    <dbReference type="NCBI Taxonomy" id="1955250"/>
    <lineage>
        <taxon>Bacteria</taxon>
        <taxon>Pseudomonadati</taxon>
        <taxon>Pseudomonadota</taxon>
        <taxon>Alphaproteobacteria</taxon>
        <taxon>Sphingomonadales</taxon>
        <taxon>Sphingomonadaceae</taxon>
        <taxon>Novosphingobium</taxon>
    </lineage>
</organism>
<evidence type="ECO:0000256" key="5">
    <source>
        <dbReference type="ARBA" id="ARBA00023002"/>
    </source>
</evidence>
<dbReference type="HAMAP" id="MF_00657">
    <property type="entry name" value="Hydroxyl_YbiX"/>
    <property type="match status" value="1"/>
</dbReference>
<keyword evidence="10" id="KW-1185">Reference proteome</keyword>
<evidence type="ECO:0000256" key="3">
    <source>
        <dbReference type="ARBA" id="ARBA00022896"/>
    </source>
</evidence>
<dbReference type="Gene3D" id="2.60.120.620">
    <property type="entry name" value="q2cbj1_9rhob like domain"/>
    <property type="match status" value="1"/>
</dbReference>
<evidence type="ECO:0000256" key="1">
    <source>
        <dbReference type="ARBA" id="ARBA00001961"/>
    </source>
</evidence>
<evidence type="ECO:0000256" key="4">
    <source>
        <dbReference type="ARBA" id="ARBA00022964"/>
    </source>
</evidence>
<dbReference type="GO" id="GO:0006879">
    <property type="term" value="P:intracellular iron ion homeostasis"/>
    <property type="evidence" value="ECO:0007669"/>
    <property type="project" value="TreeGrafter"/>
</dbReference>
<keyword evidence="3 7" id="KW-0847">Vitamin C</keyword>
<keyword evidence="6 7" id="KW-0408">Iron</keyword>
<dbReference type="AlphaFoldDB" id="A0A916X6E2"/>
<dbReference type="PANTHER" id="PTHR41536">
    <property type="entry name" value="PKHD-TYPE HYDROXYLASE YBIX"/>
    <property type="match status" value="1"/>
</dbReference>
<feature type="domain" description="Fe2OG dioxygenase" evidence="8">
    <location>
        <begin position="78"/>
        <end position="178"/>
    </location>
</feature>
<dbReference type="NCBIfam" id="NF003974">
    <property type="entry name" value="PRK05467.1-3"/>
    <property type="match status" value="1"/>
</dbReference>
<dbReference type="GO" id="GO:0006974">
    <property type="term" value="P:DNA damage response"/>
    <property type="evidence" value="ECO:0007669"/>
    <property type="project" value="TreeGrafter"/>
</dbReference>
<feature type="binding site" evidence="7">
    <location>
        <position position="159"/>
    </location>
    <ligand>
        <name>Fe cation</name>
        <dbReference type="ChEBI" id="CHEBI:24875"/>
    </ligand>
</feature>
<evidence type="ECO:0000256" key="6">
    <source>
        <dbReference type="ARBA" id="ARBA00023004"/>
    </source>
</evidence>
<accession>A0A916X6E2</accession>
<feature type="binding site" evidence="7">
    <location>
        <position position="98"/>
    </location>
    <ligand>
        <name>Fe cation</name>
        <dbReference type="ChEBI" id="CHEBI:24875"/>
    </ligand>
</feature>
<dbReference type="Proteomes" id="UP000608154">
    <property type="component" value="Unassembled WGS sequence"/>
</dbReference>
<dbReference type="PROSITE" id="PS51471">
    <property type="entry name" value="FE2OG_OXY"/>
    <property type="match status" value="1"/>
</dbReference>
<dbReference type="EMBL" id="BMHK01000021">
    <property type="protein sequence ID" value="GGC08155.1"/>
    <property type="molecule type" value="Genomic_DNA"/>
</dbReference>
<evidence type="ECO:0000259" key="8">
    <source>
        <dbReference type="PROSITE" id="PS51471"/>
    </source>
</evidence>
<name>A0A916X6E2_9SPHN</name>
<keyword evidence="4 7" id="KW-0223">Dioxygenase</keyword>
<dbReference type="InterPro" id="IPR006620">
    <property type="entry name" value="Pro_4_hyd_alph"/>
</dbReference>
<evidence type="ECO:0000313" key="10">
    <source>
        <dbReference type="Proteomes" id="UP000608154"/>
    </source>
</evidence>
<comment type="caution">
    <text evidence="9">The sequence shown here is derived from an EMBL/GenBank/DDBJ whole genome shotgun (WGS) entry which is preliminary data.</text>
</comment>
<dbReference type="InterPro" id="IPR023550">
    <property type="entry name" value="PKHD_hydroxylase"/>
</dbReference>
<dbReference type="SMART" id="SM00702">
    <property type="entry name" value="P4Hc"/>
    <property type="match status" value="1"/>
</dbReference>
<dbReference type="RefSeq" id="WP_188772222.1">
    <property type="nucleotide sequence ID" value="NZ_BMHK01000021.1"/>
</dbReference>
<dbReference type="Pfam" id="PF13640">
    <property type="entry name" value="2OG-FeII_Oxy_3"/>
    <property type="match status" value="1"/>
</dbReference>
<evidence type="ECO:0000313" key="9">
    <source>
        <dbReference type="EMBL" id="GGC08155.1"/>
    </source>
</evidence>
<reference evidence="9" key="1">
    <citation type="journal article" date="2014" name="Int. J. Syst. Evol. Microbiol.">
        <title>Complete genome sequence of Corynebacterium casei LMG S-19264T (=DSM 44701T), isolated from a smear-ripened cheese.</title>
        <authorList>
            <consortium name="US DOE Joint Genome Institute (JGI-PGF)"/>
            <person name="Walter F."/>
            <person name="Albersmeier A."/>
            <person name="Kalinowski J."/>
            <person name="Ruckert C."/>
        </authorList>
    </citation>
    <scope>NUCLEOTIDE SEQUENCE</scope>
    <source>
        <strain evidence="9">CGMCC 1.15095</strain>
    </source>
</reference>
<dbReference type="Gene3D" id="4.10.860.20">
    <property type="entry name" value="Rabenosyn, Rab binding domain"/>
    <property type="match status" value="1"/>
</dbReference>
<keyword evidence="5 7" id="KW-0560">Oxidoreductase</keyword>
<keyword evidence="2 7" id="KW-0479">Metal-binding</keyword>
<comment type="cofactor">
    <cofactor evidence="1 7">
        <name>L-ascorbate</name>
        <dbReference type="ChEBI" id="CHEBI:38290"/>
    </cofactor>
</comment>
<dbReference type="PANTHER" id="PTHR41536:SF1">
    <property type="entry name" value="PKHD-TYPE HYDROXYLASE YBIX"/>
    <property type="match status" value="1"/>
</dbReference>
<gene>
    <name evidence="9" type="primary">piuC</name>
    <name evidence="9" type="ORF">GCM10011494_28480</name>
</gene>
<dbReference type="InterPro" id="IPR005123">
    <property type="entry name" value="Oxoglu/Fe-dep_dioxygenase_dom"/>
</dbReference>
<evidence type="ECO:0000256" key="7">
    <source>
        <dbReference type="HAMAP-Rule" id="MF_00657"/>
    </source>
</evidence>
<protein>
    <submittedName>
        <fullName evidence="9">PKHD-type hydroxylase PiuC</fullName>
    </submittedName>
</protein>
<feature type="binding site" evidence="7">
    <location>
        <position position="169"/>
    </location>
    <ligand>
        <name>2-oxoglutarate</name>
        <dbReference type="ChEBI" id="CHEBI:16810"/>
    </ligand>
</feature>
<dbReference type="Pfam" id="PF18331">
    <property type="entry name" value="PKHD_C"/>
    <property type="match status" value="1"/>
</dbReference>
<dbReference type="NCBIfam" id="NF003975">
    <property type="entry name" value="PRK05467.1-4"/>
    <property type="match status" value="1"/>
</dbReference>